<gene>
    <name evidence="2" type="ORF">CSOJ01_08723</name>
</gene>
<evidence type="ECO:0000313" key="3">
    <source>
        <dbReference type="Proteomes" id="UP000652219"/>
    </source>
</evidence>
<dbReference type="Proteomes" id="UP000652219">
    <property type="component" value="Unassembled WGS sequence"/>
</dbReference>
<dbReference type="PROSITE" id="PS51257">
    <property type="entry name" value="PROKAR_LIPOPROTEIN"/>
    <property type="match status" value="1"/>
</dbReference>
<organism evidence="2 3">
    <name type="scientific">Colletotrichum sojae</name>
    <dbReference type="NCBI Taxonomy" id="2175907"/>
    <lineage>
        <taxon>Eukaryota</taxon>
        <taxon>Fungi</taxon>
        <taxon>Dikarya</taxon>
        <taxon>Ascomycota</taxon>
        <taxon>Pezizomycotina</taxon>
        <taxon>Sordariomycetes</taxon>
        <taxon>Hypocreomycetidae</taxon>
        <taxon>Glomerellales</taxon>
        <taxon>Glomerellaceae</taxon>
        <taxon>Colletotrichum</taxon>
        <taxon>Colletotrichum orchidearum species complex</taxon>
    </lineage>
</organism>
<name>A0A8H6J4V8_9PEZI</name>
<dbReference type="EMBL" id="WIGN01000155">
    <property type="protein sequence ID" value="KAF6806574.1"/>
    <property type="molecule type" value="Genomic_DNA"/>
</dbReference>
<sequence length="99" mass="10758">MKMCSGGKAGQLYRGHPGSQASVGSGCSEVLAERTRWKRGLTDVGSFVVEPDTAKVMDDDARSYTKLSAWSTVLRRYGEPRPAETSRWIRNGHGVAVSV</sequence>
<feature type="region of interest" description="Disordered" evidence="1">
    <location>
        <begin position="1"/>
        <end position="25"/>
    </location>
</feature>
<dbReference type="AlphaFoldDB" id="A0A8H6J4V8"/>
<protein>
    <submittedName>
        <fullName evidence="2">Uncharacterized protein</fullName>
    </submittedName>
</protein>
<comment type="caution">
    <text evidence="2">The sequence shown here is derived from an EMBL/GenBank/DDBJ whole genome shotgun (WGS) entry which is preliminary data.</text>
</comment>
<keyword evidence="3" id="KW-1185">Reference proteome</keyword>
<evidence type="ECO:0000313" key="2">
    <source>
        <dbReference type="EMBL" id="KAF6806574.1"/>
    </source>
</evidence>
<evidence type="ECO:0000256" key="1">
    <source>
        <dbReference type="SAM" id="MobiDB-lite"/>
    </source>
</evidence>
<reference evidence="2 3" key="1">
    <citation type="journal article" date="2020" name="Phytopathology">
        <title>Genome Sequence Resources of Colletotrichum truncatum, C. plurivorum, C. musicola, and C. sojae: Four Species Pathogenic to Soybean (Glycine max).</title>
        <authorList>
            <person name="Rogerio F."/>
            <person name="Boufleur T.R."/>
            <person name="Ciampi-Guillardi M."/>
            <person name="Sukno S.A."/>
            <person name="Thon M.R."/>
            <person name="Massola Junior N.S."/>
            <person name="Baroncelli R."/>
        </authorList>
    </citation>
    <scope>NUCLEOTIDE SEQUENCE [LARGE SCALE GENOMIC DNA]</scope>
    <source>
        <strain evidence="2 3">LFN0009</strain>
    </source>
</reference>
<proteinExistence type="predicted"/>
<accession>A0A8H6J4V8</accession>